<feature type="transmembrane region" description="Helical" evidence="1">
    <location>
        <begin position="64"/>
        <end position="82"/>
    </location>
</feature>
<evidence type="ECO:0000256" key="1">
    <source>
        <dbReference type="SAM" id="Phobius"/>
    </source>
</evidence>
<sequence length="83" mass="8668">MLNLGLKFLLEVSAVGAFVFWGANTGEMPLNVVLAIVVPLLAVASWGVLAAPKSARRLPLQSRVPFEVTFFAAAVFALLAAGA</sequence>
<dbReference type="AlphaFoldDB" id="X0U634"/>
<evidence type="ECO:0008006" key="3">
    <source>
        <dbReference type="Google" id="ProtNLM"/>
    </source>
</evidence>
<keyword evidence="1" id="KW-0812">Transmembrane</keyword>
<comment type="caution">
    <text evidence="2">The sequence shown here is derived from an EMBL/GenBank/DDBJ whole genome shotgun (WGS) entry which is preliminary data.</text>
</comment>
<gene>
    <name evidence="2" type="ORF">S01H1_45538</name>
</gene>
<dbReference type="Pfam" id="PF10823">
    <property type="entry name" value="DUF2568"/>
    <property type="match status" value="1"/>
</dbReference>
<keyword evidence="1" id="KW-1133">Transmembrane helix</keyword>
<keyword evidence="1" id="KW-0472">Membrane</keyword>
<evidence type="ECO:0000313" key="2">
    <source>
        <dbReference type="EMBL" id="GAG01010.1"/>
    </source>
</evidence>
<feature type="non-terminal residue" evidence="2">
    <location>
        <position position="83"/>
    </location>
</feature>
<accession>X0U634</accession>
<name>X0U634_9ZZZZ</name>
<proteinExistence type="predicted"/>
<dbReference type="EMBL" id="BARS01029105">
    <property type="protein sequence ID" value="GAG01010.1"/>
    <property type="molecule type" value="Genomic_DNA"/>
</dbReference>
<reference evidence="2" key="1">
    <citation type="journal article" date="2014" name="Front. Microbiol.">
        <title>High frequency of phylogenetically diverse reductive dehalogenase-homologous genes in deep subseafloor sedimentary metagenomes.</title>
        <authorList>
            <person name="Kawai M."/>
            <person name="Futagami T."/>
            <person name="Toyoda A."/>
            <person name="Takaki Y."/>
            <person name="Nishi S."/>
            <person name="Hori S."/>
            <person name="Arai W."/>
            <person name="Tsubouchi T."/>
            <person name="Morono Y."/>
            <person name="Uchiyama I."/>
            <person name="Ito T."/>
            <person name="Fujiyama A."/>
            <person name="Inagaki F."/>
            <person name="Takami H."/>
        </authorList>
    </citation>
    <scope>NUCLEOTIDE SEQUENCE</scope>
    <source>
        <strain evidence="2">Expedition CK06-06</strain>
    </source>
</reference>
<organism evidence="2">
    <name type="scientific">marine sediment metagenome</name>
    <dbReference type="NCBI Taxonomy" id="412755"/>
    <lineage>
        <taxon>unclassified sequences</taxon>
        <taxon>metagenomes</taxon>
        <taxon>ecological metagenomes</taxon>
    </lineage>
</organism>
<feature type="transmembrane region" description="Helical" evidence="1">
    <location>
        <begin position="30"/>
        <end position="52"/>
    </location>
</feature>
<protein>
    <recommendedName>
        <fullName evidence="3">DUF2568 domain-containing protein</fullName>
    </recommendedName>
</protein>
<dbReference type="InterPro" id="IPR021214">
    <property type="entry name" value="DUF2568"/>
</dbReference>